<feature type="domain" description="Rhodanese" evidence="2">
    <location>
        <begin position="170"/>
        <end position="279"/>
    </location>
</feature>
<dbReference type="OrthoDB" id="25002at2759"/>
<dbReference type="InterPro" id="IPR040503">
    <property type="entry name" value="TRHO_N"/>
</dbReference>
<evidence type="ECO:0000256" key="1">
    <source>
        <dbReference type="SAM" id="MobiDB-lite"/>
    </source>
</evidence>
<dbReference type="PROSITE" id="PS50206">
    <property type="entry name" value="RHODANESE_3"/>
    <property type="match status" value="1"/>
</dbReference>
<feature type="region of interest" description="Disordered" evidence="1">
    <location>
        <begin position="378"/>
        <end position="415"/>
    </location>
</feature>
<dbReference type="InterPro" id="IPR022111">
    <property type="entry name" value="Rhodanese_C"/>
</dbReference>
<organism evidence="3 4">
    <name type="scientific">Karstenula rhodostoma CBS 690.94</name>
    <dbReference type="NCBI Taxonomy" id="1392251"/>
    <lineage>
        <taxon>Eukaryota</taxon>
        <taxon>Fungi</taxon>
        <taxon>Dikarya</taxon>
        <taxon>Ascomycota</taxon>
        <taxon>Pezizomycotina</taxon>
        <taxon>Dothideomycetes</taxon>
        <taxon>Pleosporomycetidae</taxon>
        <taxon>Pleosporales</taxon>
        <taxon>Massarineae</taxon>
        <taxon>Didymosphaeriaceae</taxon>
        <taxon>Karstenula</taxon>
    </lineage>
</organism>
<dbReference type="Proteomes" id="UP000799764">
    <property type="component" value="Unassembled WGS sequence"/>
</dbReference>
<dbReference type="InterPro" id="IPR036873">
    <property type="entry name" value="Rhodanese-like_dom_sf"/>
</dbReference>
<protein>
    <recommendedName>
        <fullName evidence="2">Rhodanese domain-containing protein</fullName>
    </recommendedName>
</protein>
<gene>
    <name evidence="3" type="ORF">P171DRAFT_426615</name>
</gene>
<evidence type="ECO:0000313" key="4">
    <source>
        <dbReference type="Proteomes" id="UP000799764"/>
    </source>
</evidence>
<dbReference type="Pfam" id="PF12368">
    <property type="entry name" value="Rhodanese_C"/>
    <property type="match status" value="1"/>
</dbReference>
<dbReference type="Pfam" id="PF17773">
    <property type="entry name" value="UPF0176_N"/>
    <property type="match status" value="1"/>
</dbReference>
<evidence type="ECO:0000259" key="2">
    <source>
        <dbReference type="PROSITE" id="PS50206"/>
    </source>
</evidence>
<keyword evidence="4" id="KW-1185">Reference proteome</keyword>
<dbReference type="InterPro" id="IPR001763">
    <property type="entry name" value="Rhodanese-like_dom"/>
</dbReference>
<dbReference type="SUPFAM" id="SSF52821">
    <property type="entry name" value="Rhodanese/Cell cycle control phosphatase"/>
    <property type="match status" value="1"/>
</dbReference>
<name>A0A9P4UFL8_9PLEO</name>
<sequence>MNNVTAQKDNSDPVTYTCTCPAQTEGGSVLLFYRYWANAPVLPPEHSQKTHDPQDLANFHAEIAKSLHIGAKFRIATEGFNITLGGTSPTIARYIDACRTHWSFAGIDLSTQLTRDAYFKPTPGCACAFGGKASVNVTAEITPLGITNYAPATWNNVISLPPSEFHDLCRKGDIPLIDVRNHYESRIGYFVTGDGGVAVRPAVRRFSQWPGYVVRHVLGNDVYRKPAGVATYCTGGIRCEKGARWMQEALAGEGGESGAPVYTLHGGIVGYQAWMEEEVRAGRKRPEESFFKGTNYVFDARGAIGNQQAVSTCHGCGEAEDRLGKCEVPGCHLVLVVCEACETKGGISCCENCRDVREGQGIAGRSTHICKCESEREKSLWGEEGAKLGRGANGRRQRAQQHGDTVFSPGAVSQS</sequence>
<dbReference type="Gene3D" id="3.40.250.10">
    <property type="entry name" value="Rhodanese-like domain"/>
    <property type="match status" value="1"/>
</dbReference>
<comment type="caution">
    <text evidence="3">The sequence shown here is derived from an EMBL/GenBank/DDBJ whole genome shotgun (WGS) entry which is preliminary data.</text>
</comment>
<dbReference type="InterPro" id="IPR020936">
    <property type="entry name" value="TrhO"/>
</dbReference>
<dbReference type="PANTHER" id="PTHR43268:SF6">
    <property type="entry name" value="THIOSULFATE SULFURTRANSFERASE_RHODANESE-LIKE DOMAIN-CONTAINING PROTEIN 2"/>
    <property type="match status" value="1"/>
</dbReference>
<proteinExistence type="predicted"/>
<dbReference type="EMBL" id="MU001493">
    <property type="protein sequence ID" value="KAF2450154.1"/>
    <property type="molecule type" value="Genomic_DNA"/>
</dbReference>
<dbReference type="PANTHER" id="PTHR43268">
    <property type="entry name" value="THIOSULFATE SULFURTRANSFERASE/RHODANESE-LIKE DOMAIN-CONTAINING PROTEIN 2"/>
    <property type="match status" value="1"/>
</dbReference>
<reference evidence="3" key="1">
    <citation type="journal article" date="2020" name="Stud. Mycol.">
        <title>101 Dothideomycetes genomes: a test case for predicting lifestyles and emergence of pathogens.</title>
        <authorList>
            <person name="Haridas S."/>
            <person name="Albert R."/>
            <person name="Binder M."/>
            <person name="Bloem J."/>
            <person name="Labutti K."/>
            <person name="Salamov A."/>
            <person name="Andreopoulos B."/>
            <person name="Baker S."/>
            <person name="Barry K."/>
            <person name="Bills G."/>
            <person name="Bluhm B."/>
            <person name="Cannon C."/>
            <person name="Castanera R."/>
            <person name="Culley D."/>
            <person name="Daum C."/>
            <person name="Ezra D."/>
            <person name="Gonzalez J."/>
            <person name="Henrissat B."/>
            <person name="Kuo A."/>
            <person name="Liang C."/>
            <person name="Lipzen A."/>
            <person name="Lutzoni F."/>
            <person name="Magnuson J."/>
            <person name="Mondo S."/>
            <person name="Nolan M."/>
            <person name="Ohm R."/>
            <person name="Pangilinan J."/>
            <person name="Park H.-J."/>
            <person name="Ramirez L."/>
            <person name="Alfaro M."/>
            <person name="Sun H."/>
            <person name="Tritt A."/>
            <person name="Yoshinaga Y."/>
            <person name="Zwiers L.-H."/>
            <person name="Turgeon B."/>
            <person name="Goodwin S."/>
            <person name="Spatafora J."/>
            <person name="Crous P."/>
            <person name="Grigoriev I."/>
        </authorList>
    </citation>
    <scope>NUCLEOTIDE SEQUENCE</scope>
    <source>
        <strain evidence="3">CBS 690.94</strain>
    </source>
</reference>
<evidence type="ECO:0000313" key="3">
    <source>
        <dbReference type="EMBL" id="KAF2450154.1"/>
    </source>
</evidence>
<dbReference type="Gene3D" id="3.30.70.100">
    <property type="match status" value="1"/>
</dbReference>
<feature type="compositionally biased region" description="Basic and acidic residues" evidence="1">
    <location>
        <begin position="378"/>
        <end position="387"/>
    </location>
</feature>
<accession>A0A9P4UFL8</accession>
<dbReference type="AlphaFoldDB" id="A0A9P4UFL8"/>